<reference evidence="12" key="1">
    <citation type="journal article" date="2017" name="Parasit. Vectors">
        <title>The complete mitochondrial DNA of three monozoic tapeworms in the Caryophyllidea: a mitogenomic perspective on the phylogeny of eucestodes.</title>
        <authorList>
            <person name="Li W.X."/>
            <person name="Zhang D."/>
            <person name="Boyce K."/>
            <person name="Xi B.W."/>
            <person name="Zou H."/>
            <person name="Wu S.G."/>
            <person name="Li M."/>
            <person name="Wang G.T."/>
        </authorList>
    </citation>
    <scope>NUCLEOTIDE SEQUENCE</scope>
</reference>
<evidence type="ECO:0000256" key="9">
    <source>
        <dbReference type="ARBA" id="ARBA00023136"/>
    </source>
</evidence>
<evidence type="ECO:0000256" key="2">
    <source>
        <dbReference type="ARBA" id="ARBA00006810"/>
    </source>
</evidence>
<evidence type="ECO:0000256" key="1">
    <source>
        <dbReference type="ARBA" id="ARBA00004141"/>
    </source>
</evidence>
<keyword evidence="3" id="KW-0813">Transport</keyword>
<geneLocation type="mitochondrion" evidence="12"/>
<evidence type="ECO:0000256" key="10">
    <source>
        <dbReference type="ARBA" id="ARBA00023310"/>
    </source>
</evidence>
<feature type="transmembrane region" description="Helical" evidence="11">
    <location>
        <begin position="19"/>
        <end position="39"/>
    </location>
</feature>
<evidence type="ECO:0000313" key="12">
    <source>
        <dbReference type="EMBL" id="ASL24593.1"/>
    </source>
</evidence>
<dbReference type="EMBL" id="KY486752">
    <property type="protein sequence ID" value="ASL24593.1"/>
    <property type="molecule type" value="Genomic_DNA"/>
</dbReference>
<keyword evidence="12" id="KW-0496">Mitochondrion</keyword>
<keyword evidence="8" id="KW-0406">Ion transport</keyword>
<keyword evidence="4" id="KW-0138">CF(0)</keyword>
<keyword evidence="6" id="KW-0375">Hydrogen ion transport</keyword>
<feature type="transmembrane region" description="Helical" evidence="11">
    <location>
        <begin position="118"/>
        <end position="140"/>
    </location>
</feature>
<comment type="similarity">
    <text evidence="2">Belongs to the ATPase A chain family.</text>
</comment>
<protein>
    <submittedName>
        <fullName evidence="12">ATP synthase F0 subunit 6</fullName>
    </submittedName>
</protein>
<sequence length="171" mass="18989">MLGWVCGVSEVWGVIRANIVVGASLYYLLLCGTVLCVFISYRVPYVFSPFCFILILWFLLMGGFLSLVGCRLWLSFSVFVGGFIPVGTPLWVCPLVCVAETVSYIIRPLVLMLRPFINIGLGCSASALVGGLCSVSWIWVTPLAVLFFYEVFVALVHWFIVTSILDFSIEH</sequence>
<dbReference type="GO" id="GO:0006754">
    <property type="term" value="P:ATP biosynthetic process"/>
    <property type="evidence" value="ECO:0007669"/>
    <property type="project" value="UniProtKB-KW"/>
</dbReference>
<dbReference type="InterPro" id="IPR035908">
    <property type="entry name" value="F0_ATP_A_sf"/>
</dbReference>
<feature type="transmembrane region" description="Helical" evidence="11">
    <location>
        <begin position="51"/>
        <end position="74"/>
    </location>
</feature>
<comment type="subcellular location">
    <subcellularLocation>
        <location evidence="1">Membrane</location>
        <topology evidence="1">Multi-pass membrane protein</topology>
    </subcellularLocation>
</comment>
<name>A0A343ESQ7_9CEST</name>
<dbReference type="GeneID" id="33901275"/>
<keyword evidence="9 11" id="KW-0472">Membrane</keyword>
<evidence type="ECO:0000256" key="7">
    <source>
        <dbReference type="ARBA" id="ARBA00022989"/>
    </source>
</evidence>
<evidence type="ECO:0000256" key="3">
    <source>
        <dbReference type="ARBA" id="ARBA00022448"/>
    </source>
</evidence>
<evidence type="ECO:0000256" key="4">
    <source>
        <dbReference type="ARBA" id="ARBA00022547"/>
    </source>
</evidence>
<dbReference type="Gene3D" id="1.20.120.220">
    <property type="entry name" value="ATP synthase, F0 complex, subunit A"/>
    <property type="match status" value="1"/>
</dbReference>
<keyword evidence="5 11" id="KW-0812">Transmembrane</keyword>
<gene>
    <name evidence="12" type="primary">atp6</name>
</gene>
<dbReference type="SUPFAM" id="SSF81336">
    <property type="entry name" value="F1F0 ATP synthase subunit A"/>
    <property type="match status" value="1"/>
</dbReference>
<proteinExistence type="inferred from homology"/>
<accession>A0A343ESQ7</accession>
<feature type="transmembrane region" description="Helical" evidence="11">
    <location>
        <begin position="146"/>
        <end position="169"/>
    </location>
</feature>
<evidence type="ECO:0000256" key="8">
    <source>
        <dbReference type="ARBA" id="ARBA00023065"/>
    </source>
</evidence>
<organism evidence="12">
    <name type="scientific">Breviscolex orientalis</name>
    <dbReference type="NCBI Taxonomy" id="137570"/>
    <lineage>
        <taxon>Eukaryota</taxon>
        <taxon>Metazoa</taxon>
        <taxon>Spiralia</taxon>
        <taxon>Lophotrochozoa</taxon>
        <taxon>Platyhelminthes</taxon>
        <taxon>Cestoda</taxon>
        <taxon>Eucestoda</taxon>
        <taxon>Caryophyllidea</taxon>
        <taxon>Capingentidae</taxon>
        <taxon>Breviscolex</taxon>
    </lineage>
</organism>
<dbReference type="GO" id="GO:1902600">
    <property type="term" value="P:proton transmembrane transport"/>
    <property type="evidence" value="ECO:0007669"/>
    <property type="project" value="UniProtKB-KW"/>
</dbReference>
<evidence type="ECO:0000256" key="6">
    <source>
        <dbReference type="ARBA" id="ARBA00022781"/>
    </source>
</evidence>
<dbReference type="RefSeq" id="YP_009415140.1">
    <property type="nucleotide sequence ID" value="NC_035634.1"/>
</dbReference>
<evidence type="ECO:0000256" key="11">
    <source>
        <dbReference type="SAM" id="Phobius"/>
    </source>
</evidence>
<keyword evidence="10" id="KW-0066">ATP synthesis</keyword>
<evidence type="ECO:0000256" key="5">
    <source>
        <dbReference type="ARBA" id="ARBA00022692"/>
    </source>
</evidence>
<dbReference type="AlphaFoldDB" id="A0A343ESQ7"/>
<keyword evidence="7 11" id="KW-1133">Transmembrane helix</keyword>
<dbReference type="GO" id="GO:0045259">
    <property type="term" value="C:proton-transporting ATP synthase complex"/>
    <property type="evidence" value="ECO:0007669"/>
    <property type="project" value="UniProtKB-KW"/>
</dbReference>